<proteinExistence type="predicted"/>
<gene>
    <name evidence="2" type="ORF">WLF18_24720</name>
</gene>
<dbReference type="Gene3D" id="1.10.443.10">
    <property type="entry name" value="Intergrase catalytic core"/>
    <property type="match status" value="1"/>
</dbReference>
<evidence type="ECO:0000313" key="3">
    <source>
        <dbReference type="Proteomes" id="UP001386972"/>
    </source>
</evidence>
<dbReference type="InterPro" id="IPR011010">
    <property type="entry name" value="DNA_brk_join_enz"/>
</dbReference>
<organism evidence="2 3">
    <name type="scientific">Pseudomonas shirazensis</name>
    <dbReference type="NCBI Taxonomy" id="2745494"/>
    <lineage>
        <taxon>Bacteria</taxon>
        <taxon>Pseudomonadati</taxon>
        <taxon>Pseudomonadota</taxon>
        <taxon>Gammaproteobacteria</taxon>
        <taxon>Pseudomonadales</taxon>
        <taxon>Pseudomonadaceae</taxon>
        <taxon>Pseudomonas</taxon>
    </lineage>
</organism>
<protein>
    <submittedName>
        <fullName evidence="2">Integrase</fullName>
    </submittedName>
</protein>
<keyword evidence="1" id="KW-0233">DNA recombination</keyword>
<dbReference type="SUPFAM" id="SSF56349">
    <property type="entry name" value="DNA breaking-rejoining enzymes"/>
    <property type="match status" value="1"/>
</dbReference>
<dbReference type="Proteomes" id="UP001386972">
    <property type="component" value="Unassembled WGS sequence"/>
</dbReference>
<evidence type="ECO:0000313" key="2">
    <source>
        <dbReference type="EMBL" id="MEK2612299.1"/>
    </source>
</evidence>
<dbReference type="RefSeq" id="WP_340613390.1">
    <property type="nucleotide sequence ID" value="NZ_JBBNAW010000052.1"/>
</dbReference>
<accession>A0ABU9A6W7</accession>
<dbReference type="EMBL" id="JBBNAW010000052">
    <property type="protein sequence ID" value="MEK2612299.1"/>
    <property type="molecule type" value="Genomic_DNA"/>
</dbReference>
<sequence length="624" mass="71380">MKPSHTKKEIILKNRIDNKVKTTLPIHADGRAVSCVEIEGTTVVTSWFNDDEWWLEGIPTNRARSLRMINFSTTPEVFRLTMKNILFRYLKHGRAGLPPPKGASVKNLYEKTKNLFIYFESIKIHKLADVTPLVVSNYIDKIRSHRTWKGQGFSKDTLVQQFLAIEAVYELSQYTDDVWPIHPWPDSSAAILAEYGIRTALNRQAKTPLMPDDVFCKIFERAHSLMETASELLDFRDACELQDFERGLTQAKRSVIRNQRLRRAGWNATYRELSNKLLEIRTACYVILASTSGCRNHELANLTSGALERTADADGKFFHWMKSKSEKTDAGVITWMIPEVAVRALRIMERWAIPYQTTINEEIRVLKSKDPFDPAIAEAIRHKHCLFLGESGQRNNEVRTLSLRTWATSIRKFGKDCGFEWQISTHQFRRKFANYAAHSKFGDLRYLRQHFAHWSMDMTLPYAMDDDWGGHLDTELLAEIDSELMNTKINTIDKWLAQPSLSGGCGLSLKVWQRNPNHLTLFRSHADMVKSLSDNISIRSNGHAWCTADSQSCVGNTLERTRCGECIHGVIGAEHAHLYKGMQEELRKLLDCKDIGEAGIARVHRDLNRCIQVINDLNDNISAG</sequence>
<dbReference type="InterPro" id="IPR013762">
    <property type="entry name" value="Integrase-like_cat_sf"/>
</dbReference>
<comment type="caution">
    <text evidence="2">The sequence shown here is derived from an EMBL/GenBank/DDBJ whole genome shotgun (WGS) entry which is preliminary data.</text>
</comment>
<evidence type="ECO:0000256" key="1">
    <source>
        <dbReference type="ARBA" id="ARBA00023172"/>
    </source>
</evidence>
<keyword evidence="3" id="KW-1185">Reference proteome</keyword>
<reference evidence="2 3" key="1">
    <citation type="submission" date="2024-03" db="EMBL/GenBank/DDBJ databases">
        <title>Screening, Identification and Application of a Plant Lactobacillus Strain.</title>
        <authorList>
            <person name="Li Y.L."/>
        </authorList>
    </citation>
    <scope>NUCLEOTIDE SEQUENCE [LARGE SCALE GENOMIC DNA]</scope>
    <source>
        <strain evidence="2 3">JDB</strain>
    </source>
</reference>
<name>A0ABU9A6W7_9PSED</name>